<feature type="compositionally biased region" description="Acidic residues" evidence="8">
    <location>
        <begin position="327"/>
        <end position="348"/>
    </location>
</feature>
<proteinExistence type="predicted"/>
<dbReference type="InterPro" id="IPR012961">
    <property type="entry name" value="Ski2/MTR4_C"/>
</dbReference>
<keyword evidence="5" id="KW-0347">Helicase</keyword>
<evidence type="ECO:0000256" key="5">
    <source>
        <dbReference type="ARBA" id="ARBA00022806"/>
    </source>
</evidence>
<feature type="region of interest" description="Disordered" evidence="8">
    <location>
        <begin position="325"/>
        <end position="374"/>
    </location>
</feature>
<dbReference type="Pfam" id="PF21408">
    <property type="entry name" value="MTR4-like_stalk"/>
    <property type="match status" value="1"/>
</dbReference>
<dbReference type="Pfam" id="PF13234">
    <property type="entry name" value="MTR4_beta-barrel"/>
    <property type="match status" value="1"/>
</dbReference>
<dbReference type="FunFam" id="3.40.50.300:FF:000447">
    <property type="entry name" value="helicase SKI2W isoform X2"/>
    <property type="match status" value="1"/>
</dbReference>
<gene>
    <name evidence="11" type="ORF">ACHAWO_010917</name>
</gene>
<evidence type="ECO:0000256" key="4">
    <source>
        <dbReference type="ARBA" id="ARBA00022801"/>
    </source>
</evidence>
<dbReference type="Pfam" id="PF08148">
    <property type="entry name" value="DSHCT"/>
    <property type="match status" value="1"/>
</dbReference>
<dbReference type="SMART" id="SM00490">
    <property type="entry name" value="HELICc"/>
    <property type="match status" value="1"/>
</dbReference>
<comment type="caution">
    <text evidence="11">The sequence shown here is derived from an EMBL/GenBank/DDBJ whole genome shotgun (WGS) entry which is preliminary data.</text>
</comment>
<dbReference type="FunFam" id="3.40.50.300:FF:000354">
    <property type="entry name" value="ATP-dependent RNA helicase SKI2"/>
    <property type="match status" value="1"/>
</dbReference>
<sequence>MTCRFVNHYQLIFECIKQHLDKIISQSVIGGHRQKKREDEGKQQNSMASISHQELPQAKLQTLNELLQKPSNSRDVPLGVTMPDDDGSADKTNTRTQTDIKEAIQSIQDALSSLGVLPPNSTTQTVWKRSIPFSLYQSPKTSQSLTTLMPLDRLPPNAKIYRNLGDGLVEVWTHSLSVERGDTSRPLQGNLSSKLVEYTRGTMGVRRPFRPGGMDDEVDEDKDGGGVGDYLSEEAIKRARDGLTKDTKEAWMDGTLITAPPGVSFEVGLSYEDVFGVSDGEDVARRKRDDAAEIVADDTLNHDTRNPTLLGGSFPGSQTFDKRYFDDDSLFGDSSDDSSSDEDEESVEGDGGSADVGDQPSHVSTTKDNNDSAELDDVDELLSDIHDTLQSPFNQSRKTLDSTSPLIHPPIKTERGDINSKKDLAARKSWAVTEYIPITATTDFHTLLPNPALTFPFELDDFQKQAVLRLERSECVFLAAHTSAGKTVCAEYAIALAMKHCTRAIYTSPIKALSNQKYRDFKNKFGDDVGLITGDMQIGADGSCLVMTTEILRSMLYRGADVIRDIEWVIFDEVHYINDSERGVVWEEVIIMLPDYVNLIFLSATTPNTIEFSEWIGRTKRKPVHVIRTGYRPVPLSHNLWAGLKLHSILEGRDGFNPKGYAEASKSLLPSSAVKAAEEKAKGGAKGKPTPVPVKHAGRPGQQQGTKQDWLSLARYLEREGLMPTVVFSFSKKKCEEIANMLRSLDLNTAAERNLVQSFTIQTVARLSPADGKLPQVIATCEMVKRGIGVHHGGLLPILKEMVEILFSRNLIKVLFATETFAMGVNMPARSVVFNAIRKHDGVQFRELQPGEYTQMAGRAGRRGLDKVGTVIICCFGSQPPDQVILRNMLTGSSTKLQSQFRLTFTMILNLLRVEDMSVEGMIKRSFSEFATQRALTTNEYPKLLTRGSKTLLKLDEEFQKDADTRVGAEDIEDYYFASKDVLSANNDLLSYMTTSGGTAGGALATGRIVLLTANRKQIQYVRAPAIVVRAPLVVATKSGSSEPTIICMVLLPEGFTSSEEDTQSKKLKLGDLNFIGRSSDRSFIVQEVKLSEIYLVASVKIKVDSKIFFQEGVKKAPAMTTSNPFAGAKTMKGRQDDDFFGGVTARGMNAPSTSKVTTVSQEDQVVNEVMSHLIKTEAAEKQAGVEILDLRDCAKNMRQGSSEVEFRQAVDQMERRVMTVRSYQCHNHPNLEKHYATVDRKETLRSRVMTLRHLLSNESLQLFPDFLQRKALLTELGYIDENDTVCLKGRVACEVNTCESLIVTEMVFEGMLNELEPTEIVALLSALLFQEKSDEDLDSELPQRLVSSCERMRGIAIYLGEKQKGCGLPVDPLEFAATSLKMGLVHVVYEWACGVPFSSICELTDVQEGSIVRCITRLDELCREVRNCSRVVGNPTLYRKMEAASEAIKRDIVFASSLYVA</sequence>
<keyword evidence="7" id="KW-0694">RNA-binding</keyword>
<dbReference type="GO" id="GO:0016787">
    <property type="term" value="F:hydrolase activity"/>
    <property type="evidence" value="ECO:0007669"/>
    <property type="project" value="UniProtKB-KW"/>
</dbReference>
<evidence type="ECO:0000256" key="3">
    <source>
        <dbReference type="ARBA" id="ARBA00022741"/>
    </source>
</evidence>
<dbReference type="SMART" id="SM01142">
    <property type="entry name" value="DSHCT"/>
    <property type="match status" value="1"/>
</dbReference>
<evidence type="ECO:0008006" key="13">
    <source>
        <dbReference type="Google" id="ProtNLM"/>
    </source>
</evidence>
<dbReference type="GO" id="GO:0006402">
    <property type="term" value="P:mRNA catabolic process"/>
    <property type="evidence" value="ECO:0007669"/>
    <property type="project" value="UniProtKB-ARBA"/>
</dbReference>
<dbReference type="Pfam" id="PF00271">
    <property type="entry name" value="Helicase_C"/>
    <property type="match status" value="1"/>
</dbReference>
<feature type="domain" description="Helicase C-terminal" evidence="10">
    <location>
        <begin position="712"/>
        <end position="909"/>
    </location>
</feature>
<dbReference type="GO" id="GO:0003723">
    <property type="term" value="F:RNA binding"/>
    <property type="evidence" value="ECO:0007669"/>
    <property type="project" value="UniProtKB-KW"/>
</dbReference>
<keyword evidence="12" id="KW-1185">Reference proteome</keyword>
<dbReference type="Pfam" id="PF00270">
    <property type="entry name" value="DEAD"/>
    <property type="match status" value="1"/>
</dbReference>
<dbReference type="PANTHER" id="PTHR12131:SF1">
    <property type="entry name" value="ATP-DEPENDENT RNA HELICASE SUPV3L1, MITOCHONDRIAL-RELATED"/>
    <property type="match status" value="1"/>
</dbReference>
<feature type="compositionally biased region" description="Polar residues" evidence="8">
    <location>
        <begin position="43"/>
        <end position="52"/>
    </location>
</feature>
<feature type="region of interest" description="Disordered" evidence="8">
    <location>
        <begin position="392"/>
        <end position="415"/>
    </location>
</feature>
<evidence type="ECO:0000256" key="2">
    <source>
        <dbReference type="ARBA" id="ARBA00022490"/>
    </source>
</evidence>
<dbReference type="InterPro" id="IPR011545">
    <property type="entry name" value="DEAD/DEAH_box_helicase_dom"/>
</dbReference>
<feature type="compositionally biased region" description="Polar residues" evidence="8">
    <location>
        <begin position="392"/>
        <end position="405"/>
    </location>
</feature>
<keyword evidence="3" id="KW-0547">Nucleotide-binding</keyword>
<feature type="region of interest" description="Disordered" evidence="8">
    <location>
        <begin position="68"/>
        <end position="94"/>
    </location>
</feature>
<keyword evidence="6" id="KW-0067">ATP-binding</keyword>
<evidence type="ECO:0000256" key="8">
    <source>
        <dbReference type="SAM" id="MobiDB-lite"/>
    </source>
</evidence>
<feature type="region of interest" description="Disordered" evidence="8">
    <location>
        <begin position="204"/>
        <end position="229"/>
    </location>
</feature>
<evidence type="ECO:0000313" key="11">
    <source>
        <dbReference type="EMBL" id="KAL3790920.1"/>
    </source>
</evidence>
<dbReference type="FunFam" id="1.10.3380.30:FF:000001">
    <property type="entry name" value="Ski2 ATP-dependent RNA helicase"/>
    <property type="match status" value="1"/>
</dbReference>
<feature type="region of interest" description="Disordered" evidence="8">
    <location>
        <begin position="678"/>
        <end position="707"/>
    </location>
</feature>
<dbReference type="PROSITE" id="PS51194">
    <property type="entry name" value="HELICASE_CTER"/>
    <property type="match status" value="1"/>
</dbReference>
<feature type="region of interest" description="Disordered" evidence="8">
    <location>
        <begin position="298"/>
        <end position="317"/>
    </location>
</feature>
<dbReference type="InterPro" id="IPR025696">
    <property type="entry name" value="Beta-barrel_MTR4"/>
</dbReference>
<dbReference type="GO" id="GO:0005737">
    <property type="term" value="C:cytoplasm"/>
    <property type="evidence" value="ECO:0007669"/>
    <property type="project" value="UniProtKB-SubCell"/>
</dbReference>
<dbReference type="InterPro" id="IPR001650">
    <property type="entry name" value="Helicase_C-like"/>
</dbReference>
<dbReference type="Proteomes" id="UP001530400">
    <property type="component" value="Unassembled WGS sequence"/>
</dbReference>
<keyword evidence="2" id="KW-0963">Cytoplasm</keyword>
<feature type="domain" description="Helicase ATP-binding" evidence="9">
    <location>
        <begin position="467"/>
        <end position="624"/>
    </location>
</feature>
<dbReference type="InterPro" id="IPR050699">
    <property type="entry name" value="RNA-DNA_Helicase"/>
</dbReference>
<dbReference type="InterPro" id="IPR048392">
    <property type="entry name" value="MTR4-like_stalk"/>
</dbReference>
<dbReference type="PROSITE" id="PS51192">
    <property type="entry name" value="HELICASE_ATP_BIND_1"/>
    <property type="match status" value="1"/>
</dbReference>
<evidence type="ECO:0000256" key="1">
    <source>
        <dbReference type="ARBA" id="ARBA00004496"/>
    </source>
</evidence>
<dbReference type="InterPro" id="IPR027417">
    <property type="entry name" value="P-loop_NTPase"/>
</dbReference>
<keyword evidence="4" id="KW-0378">Hydrolase</keyword>
<evidence type="ECO:0000313" key="12">
    <source>
        <dbReference type="Proteomes" id="UP001530400"/>
    </source>
</evidence>
<dbReference type="GO" id="GO:0004386">
    <property type="term" value="F:helicase activity"/>
    <property type="evidence" value="ECO:0007669"/>
    <property type="project" value="UniProtKB-KW"/>
</dbReference>
<dbReference type="GO" id="GO:0005524">
    <property type="term" value="F:ATP binding"/>
    <property type="evidence" value="ECO:0007669"/>
    <property type="project" value="UniProtKB-KW"/>
</dbReference>
<name>A0ABD3PXQ4_9STRA</name>
<dbReference type="SUPFAM" id="SSF52540">
    <property type="entry name" value="P-loop containing nucleoside triphosphate hydrolases"/>
    <property type="match status" value="1"/>
</dbReference>
<dbReference type="SMART" id="SM00487">
    <property type="entry name" value="DEXDc"/>
    <property type="match status" value="1"/>
</dbReference>
<comment type="subcellular location">
    <subcellularLocation>
        <location evidence="1">Cytoplasm</location>
    </subcellularLocation>
</comment>
<accession>A0ABD3PXQ4</accession>
<reference evidence="11 12" key="1">
    <citation type="submission" date="2024-10" db="EMBL/GenBank/DDBJ databases">
        <title>Updated reference genomes for cyclostephanoid diatoms.</title>
        <authorList>
            <person name="Roberts W.R."/>
            <person name="Alverson A.J."/>
        </authorList>
    </citation>
    <scope>NUCLEOTIDE SEQUENCE [LARGE SCALE GENOMIC DNA]</scope>
    <source>
        <strain evidence="11 12">AJA010-31</strain>
    </source>
</reference>
<organism evidence="11 12">
    <name type="scientific">Cyclotella atomus</name>
    <dbReference type="NCBI Taxonomy" id="382360"/>
    <lineage>
        <taxon>Eukaryota</taxon>
        <taxon>Sar</taxon>
        <taxon>Stramenopiles</taxon>
        <taxon>Ochrophyta</taxon>
        <taxon>Bacillariophyta</taxon>
        <taxon>Coscinodiscophyceae</taxon>
        <taxon>Thalassiosirophycidae</taxon>
        <taxon>Stephanodiscales</taxon>
        <taxon>Stephanodiscaceae</taxon>
        <taxon>Cyclotella</taxon>
    </lineage>
</organism>
<protein>
    <recommendedName>
        <fullName evidence="13">Helicase SKI2W</fullName>
    </recommendedName>
</protein>
<dbReference type="Gene3D" id="1.10.3380.30">
    <property type="match status" value="1"/>
</dbReference>
<evidence type="ECO:0000256" key="7">
    <source>
        <dbReference type="ARBA" id="ARBA00022884"/>
    </source>
</evidence>
<dbReference type="Gene3D" id="3.40.50.300">
    <property type="entry name" value="P-loop containing nucleotide triphosphate hydrolases"/>
    <property type="match status" value="2"/>
</dbReference>
<dbReference type="EMBL" id="JALLPJ020000480">
    <property type="protein sequence ID" value="KAL3790920.1"/>
    <property type="molecule type" value="Genomic_DNA"/>
</dbReference>
<dbReference type="InterPro" id="IPR014001">
    <property type="entry name" value="Helicase_ATP-bd"/>
</dbReference>
<evidence type="ECO:0000256" key="6">
    <source>
        <dbReference type="ARBA" id="ARBA00022840"/>
    </source>
</evidence>
<dbReference type="PANTHER" id="PTHR12131">
    <property type="entry name" value="ATP-DEPENDENT RNA AND DNA HELICASE"/>
    <property type="match status" value="1"/>
</dbReference>
<evidence type="ECO:0000259" key="9">
    <source>
        <dbReference type="PROSITE" id="PS51192"/>
    </source>
</evidence>
<dbReference type="CDD" id="cd18795">
    <property type="entry name" value="SF2_C_Ski2"/>
    <property type="match status" value="1"/>
</dbReference>
<evidence type="ECO:0000259" key="10">
    <source>
        <dbReference type="PROSITE" id="PS51194"/>
    </source>
</evidence>
<feature type="region of interest" description="Disordered" evidence="8">
    <location>
        <begin position="31"/>
        <end position="52"/>
    </location>
</feature>